<reference evidence="3" key="1">
    <citation type="journal article" date="2020" name="Stud. Mycol.">
        <title>101 Dothideomycetes genomes: a test case for predicting lifestyles and emergence of pathogens.</title>
        <authorList>
            <person name="Haridas S."/>
            <person name="Albert R."/>
            <person name="Binder M."/>
            <person name="Bloem J."/>
            <person name="Labutti K."/>
            <person name="Salamov A."/>
            <person name="Andreopoulos B."/>
            <person name="Baker S."/>
            <person name="Barry K."/>
            <person name="Bills G."/>
            <person name="Bluhm B."/>
            <person name="Cannon C."/>
            <person name="Castanera R."/>
            <person name="Culley D."/>
            <person name="Daum C."/>
            <person name="Ezra D."/>
            <person name="Gonzalez J."/>
            <person name="Henrissat B."/>
            <person name="Kuo A."/>
            <person name="Liang C."/>
            <person name="Lipzen A."/>
            <person name="Lutzoni F."/>
            <person name="Magnuson J."/>
            <person name="Mondo S."/>
            <person name="Nolan M."/>
            <person name="Ohm R."/>
            <person name="Pangilinan J."/>
            <person name="Park H.-J."/>
            <person name="Ramirez L."/>
            <person name="Alfaro M."/>
            <person name="Sun H."/>
            <person name="Tritt A."/>
            <person name="Yoshinaga Y."/>
            <person name="Zwiers L.-H."/>
            <person name="Turgeon B."/>
            <person name="Goodwin S."/>
            <person name="Spatafora J."/>
            <person name="Crous P."/>
            <person name="Grigoriev I."/>
        </authorList>
    </citation>
    <scope>NUCLEOTIDE SEQUENCE</scope>
    <source>
        <strain evidence="3">CBS 183.55</strain>
    </source>
</reference>
<dbReference type="PANTHER" id="PTHR43662">
    <property type="match status" value="1"/>
</dbReference>
<dbReference type="Proteomes" id="UP000800082">
    <property type="component" value="Unassembled WGS sequence"/>
</dbReference>
<dbReference type="InterPro" id="IPR002889">
    <property type="entry name" value="WSC_carb-bd"/>
</dbReference>
<dbReference type="OrthoDB" id="74764at2759"/>
<dbReference type="PANTHER" id="PTHR43662:SF3">
    <property type="entry name" value="DOMAIN PROTEIN, PUTATIVE (AFU_ORTHOLOGUE AFUA_6G11970)-RELATED"/>
    <property type="match status" value="1"/>
</dbReference>
<feature type="domain" description="WSC" evidence="2">
    <location>
        <begin position="362"/>
        <end position="457"/>
    </location>
</feature>
<dbReference type="Pfam" id="PF01822">
    <property type="entry name" value="WSC"/>
    <property type="match status" value="1"/>
</dbReference>
<evidence type="ECO:0000313" key="3">
    <source>
        <dbReference type="EMBL" id="KAF1927653.1"/>
    </source>
</evidence>
<dbReference type="SMART" id="SM00321">
    <property type="entry name" value="WSC"/>
    <property type="match status" value="1"/>
</dbReference>
<keyword evidence="4" id="KW-1185">Reference proteome</keyword>
<dbReference type="PROSITE" id="PS51212">
    <property type="entry name" value="WSC"/>
    <property type="match status" value="1"/>
</dbReference>
<accession>A0A6A5RJN3</accession>
<evidence type="ECO:0000256" key="1">
    <source>
        <dbReference type="SAM" id="SignalP"/>
    </source>
</evidence>
<name>A0A6A5RJN3_9PLEO</name>
<sequence>MHFTTLSVLATLAGSSEAFFRISCPGRVVRTRLDPVVTPGSVAGHVHTISGGAGFAPTMTYEGMRVSNCSTCTVKQDMSNYWTPQLYVKFKNGTFMPVPEVGDPEDVTGGMTAYYLQRRGNELNEKLHAFPEGFRMVAGDPSIRSFGNDSAAKAISYSCLSGPNIPETNKMPNYNCPGGLRAQVFFPSCWNGKDLDTPDHKSHMSYPVGQEYNNGACPPDFPIHMVSIFYEVLYDTAKFSDQWEGNQHPFVFSNGDATGYSFHGDFINGWDVDVLQRAIDECTDDSGQVEKCPVLTQFTAQECQECRLPEQVDEVNDGHLDKLPGCNPVTYEGNQVVPQQCNDGIELGIRQTNYIDLTSTKEWEYIGCGRDNIGDRAFTGPSWSRDNTTIESCVDFCSAEGHTYAGLEYKGECFCADKLDFRYAPRDGIMGACSMRCTGNSDQTCGGWAAMSIYHACPENGPCANNEQFGKAKAQSTEVKRATIGAPRALSRKIRTHAREILAA</sequence>
<feature type="signal peptide" evidence="1">
    <location>
        <begin position="1"/>
        <end position="18"/>
    </location>
</feature>
<organism evidence="3 4">
    <name type="scientific">Didymella exigua CBS 183.55</name>
    <dbReference type="NCBI Taxonomy" id="1150837"/>
    <lineage>
        <taxon>Eukaryota</taxon>
        <taxon>Fungi</taxon>
        <taxon>Dikarya</taxon>
        <taxon>Ascomycota</taxon>
        <taxon>Pezizomycotina</taxon>
        <taxon>Dothideomycetes</taxon>
        <taxon>Pleosporomycetidae</taxon>
        <taxon>Pleosporales</taxon>
        <taxon>Pleosporineae</taxon>
        <taxon>Didymellaceae</taxon>
        <taxon>Didymella</taxon>
    </lineage>
</organism>
<dbReference type="EMBL" id="ML978971">
    <property type="protein sequence ID" value="KAF1927653.1"/>
    <property type="molecule type" value="Genomic_DNA"/>
</dbReference>
<dbReference type="AlphaFoldDB" id="A0A6A5RJN3"/>
<gene>
    <name evidence="3" type="ORF">M421DRAFT_64646</name>
</gene>
<evidence type="ECO:0000259" key="2">
    <source>
        <dbReference type="PROSITE" id="PS51212"/>
    </source>
</evidence>
<dbReference type="Pfam" id="PF09362">
    <property type="entry name" value="DUF1996"/>
    <property type="match status" value="1"/>
</dbReference>
<feature type="chain" id="PRO_5025464935" evidence="1">
    <location>
        <begin position="19"/>
        <end position="504"/>
    </location>
</feature>
<evidence type="ECO:0000313" key="4">
    <source>
        <dbReference type="Proteomes" id="UP000800082"/>
    </source>
</evidence>
<dbReference type="GeneID" id="54353850"/>
<dbReference type="RefSeq" id="XP_033447905.1">
    <property type="nucleotide sequence ID" value="XM_033596183.1"/>
</dbReference>
<proteinExistence type="predicted"/>
<dbReference type="InterPro" id="IPR018535">
    <property type="entry name" value="DUF1996"/>
</dbReference>
<keyword evidence="1" id="KW-0732">Signal</keyword>
<protein>
    <submittedName>
        <fullName evidence="3">WSC-domain-containing protein</fullName>
    </submittedName>
</protein>